<gene>
    <name evidence="3" type="ORF">RR42_s3414</name>
</gene>
<dbReference type="KEGG" id="cbw:RR42_s3414"/>
<accession>A0A0C4YR87</accession>
<dbReference type="GO" id="GO:0003676">
    <property type="term" value="F:nucleic acid binding"/>
    <property type="evidence" value="ECO:0007669"/>
    <property type="project" value="InterPro"/>
</dbReference>
<organism evidence="3 4">
    <name type="scientific">Cupriavidus basilensis</name>
    <dbReference type="NCBI Taxonomy" id="68895"/>
    <lineage>
        <taxon>Bacteria</taxon>
        <taxon>Pseudomonadati</taxon>
        <taxon>Pseudomonadota</taxon>
        <taxon>Betaproteobacteria</taxon>
        <taxon>Burkholderiales</taxon>
        <taxon>Burkholderiaceae</taxon>
        <taxon>Cupriavidus</taxon>
    </lineage>
</organism>
<dbReference type="GO" id="GO:0015074">
    <property type="term" value="P:DNA integration"/>
    <property type="evidence" value="ECO:0007669"/>
    <property type="project" value="InterPro"/>
</dbReference>
<reference evidence="3 4" key="1">
    <citation type="journal article" date="2015" name="Genome Announc.">
        <title>Complete Genome Sequence of Cupriavidus basilensis 4G11, Isolated from the Oak Ridge Field Research Center Site.</title>
        <authorList>
            <person name="Ray J."/>
            <person name="Waters R.J."/>
            <person name="Skerker J.M."/>
            <person name="Kuehl J.V."/>
            <person name="Price M.N."/>
            <person name="Huang J."/>
            <person name="Chakraborty R."/>
            <person name="Arkin A.P."/>
            <person name="Deutschbauer A."/>
        </authorList>
    </citation>
    <scope>NUCLEOTIDE SEQUENCE [LARGE SCALE GENOMIC DNA]</scope>
    <source>
        <strain evidence="3">4G11</strain>
    </source>
</reference>
<dbReference type="Proteomes" id="UP000031843">
    <property type="component" value="Chromosome secondary"/>
</dbReference>
<dbReference type="AlphaFoldDB" id="A0A0C4YR87"/>
<dbReference type="STRING" id="68895.RR42_s3414"/>
<dbReference type="EMBL" id="CP010537">
    <property type="protein sequence ID" value="AJG24990.1"/>
    <property type="molecule type" value="Genomic_DNA"/>
</dbReference>
<feature type="compositionally biased region" description="Polar residues" evidence="1">
    <location>
        <begin position="720"/>
        <end position="730"/>
    </location>
</feature>
<keyword evidence="4" id="KW-1185">Reference proteome</keyword>
<evidence type="ECO:0000259" key="2">
    <source>
        <dbReference type="PROSITE" id="PS50994"/>
    </source>
</evidence>
<protein>
    <submittedName>
        <fullName evidence="3">Transposase</fullName>
    </submittedName>
</protein>
<evidence type="ECO:0000256" key="1">
    <source>
        <dbReference type="SAM" id="MobiDB-lite"/>
    </source>
</evidence>
<dbReference type="RefSeq" id="WP_158408342.1">
    <property type="nucleotide sequence ID" value="NZ_CP010537.1"/>
</dbReference>
<dbReference type="Gene3D" id="3.30.420.10">
    <property type="entry name" value="Ribonuclease H-like superfamily/Ribonuclease H"/>
    <property type="match status" value="1"/>
</dbReference>
<dbReference type="OrthoDB" id="5439087at2"/>
<dbReference type="PROSITE" id="PS50994">
    <property type="entry name" value="INTEGRASE"/>
    <property type="match status" value="1"/>
</dbReference>
<sequence>METTFDEDVAIAENLVLHEKATGARYAVVVRGWSAELPTALERIDMPDQWPISIPREKLAKAIRAKEYVIDYSYTESRISYLPPSAGPETKKRKVSKKDKKERLITHHVTSGKAAADDRRWTLLQDVLKSPEYLQIVYGINRTKNLEALALRFKVSRPHLRTVLMLYWSNGLSKAAIQTDLDKCGNEGQCHNSKNNVRLGGPRTFALDEGLGALANEQTRKHLQIAADYYFASKNATHEKAVDYITGLYLTTITKAENGIIRTIELQKAFRPTVRQLRHFIYKNYPNGTRKPTRATQKEWDLLFRGLEGRATDIAHGPGERFQIDATIADVYIVSRLDRRFVIARPTIYFIIDTWSRLIVGMYVGLEPPSWAAAMMALINCVEDKVQFCKHHNISIEHWQWPAAHLPACLLGDKGELLSIRLVRDVVDVLGVRIDNAPGGRPDLKAIVERRFGIYPSSFGPWMPGHVERDWAKKGLPDGRETAAYDLEEFTTAVILAVIDHNTNRVIMDFDAPPKMVGDGIPPIPYLLWQWGIANLGGVLTKRPVEEVRMYVYPEVDVAVTEHGINYEHVFYSSPTSEAQGWKARARNKGVWHILGRANPNRLGDLYIPIGGRKFEKCVLAESELNDITWCEREDLYLRGRENEEVGHAQAQPGRVGGILAQQTVQDDATAQTEAVLYASDLRHPIKKHIKQATKAERELRKKFGIPPAPKPKLDAQPVDDTSLTGASRQQKAEAIQRQIDARNAQPNDDKS</sequence>
<evidence type="ECO:0000313" key="3">
    <source>
        <dbReference type="EMBL" id="AJG24990.1"/>
    </source>
</evidence>
<dbReference type="InterPro" id="IPR001584">
    <property type="entry name" value="Integrase_cat-core"/>
</dbReference>
<evidence type="ECO:0000313" key="4">
    <source>
        <dbReference type="Proteomes" id="UP000031843"/>
    </source>
</evidence>
<feature type="domain" description="Integrase catalytic" evidence="2">
    <location>
        <begin position="314"/>
        <end position="531"/>
    </location>
</feature>
<dbReference type="InterPro" id="IPR036397">
    <property type="entry name" value="RNaseH_sf"/>
</dbReference>
<name>A0A0C4YR87_9BURK</name>
<feature type="region of interest" description="Disordered" evidence="1">
    <location>
        <begin position="704"/>
        <end position="752"/>
    </location>
</feature>
<proteinExistence type="predicted"/>